<keyword evidence="3" id="KW-1185">Reference proteome</keyword>
<dbReference type="VEuPathDB" id="CryptoDB:Vbra_7505"/>
<dbReference type="AlphaFoldDB" id="A0A0G4EJ38"/>
<accession>A0A0G4EJ38</accession>
<dbReference type="EMBL" id="CDMY01000242">
    <property type="protein sequence ID" value="CEL96009.1"/>
    <property type="molecule type" value="Genomic_DNA"/>
</dbReference>
<name>A0A0G4EJ38_VITBC</name>
<gene>
    <name evidence="2" type="ORF">Vbra_7505</name>
</gene>
<proteinExistence type="predicted"/>
<evidence type="ECO:0000313" key="3">
    <source>
        <dbReference type="Proteomes" id="UP000041254"/>
    </source>
</evidence>
<evidence type="ECO:0000313" key="2">
    <source>
        <dbReference type="EMBL" id="CEL96009.1"/>
    </source>
</evidence>
<protein>
    <recommendedName>
        <fullName evidence="1">TLDc domain-containing protein</fullName>
    </recommendedName>
</protein>
<dbReference type="Proteomes" id="UP000041254">
    <property type="component" value="Unassembled WGS sequence"/>
</dbReference>
<evidence type="ECO:0000259" key="1">
    <source>
        <dbReference type="Pfam" id="PF07534"/>
    </source>
</evidence>
<dbReference type="PhylomeDB" id="A0A0G4EJ38"/>
<feature type="domain" description="TLDc" evidence="1">
    <location>
        <begin position="368"/>
        <end position="422"/>
    </location>
</feature>
<dbReference type="InterPro" id="IPR006571">
    <property type="entry name" value="TLDc_dom"/>
</dbReference>
<reference evidence="2 3" key="1">
    <citation type="submission" date="2014-11" db="EMBL/GenBank/DDBJ databases">
        <authorList>
            <person name="Zhu J."/>
            <person name="Qi W."/>
            <person name="Song R."/>
        </authorList>
    </citation>
    <scope>NUCLEOTIDE SEQUENCE [LARGE SCALE GENOMIC DNA]</scope>
</reference>
<dbReference type="OrthoDB" id="2414723at2759"/>
<organism evidence="2 3">
    <name type="scientific">Vitrella brassicaformis (strain CCMP3155)</name>
    <dbReference type="NCBI Taxonomy" id="1169540"/>
    <lineage>
        <taxon>Eukaryota</taxon>
        <taxon>Sar</taxon>
        <taxon>Alveolata</taxon>
        <taxon>Colpodellida</taxon>
        <taxon>Vitrellaceae</taxon>
        <taxon>Vitrella</taxon>
    </lineage>
</organism>
<sequence>MRTEKKGQPQDTAAMEEDPVLRLLTGCESVGGAFDASFERLRSAKTTLTDEISRFVAAKREALQETSASGEMLINAGGVLFPVSRSALQLIKRRYIAVLLLCFPDALPRDEGGQFYLEVSPAYFEAFLDGLTLYETNRTDTVQLPASKASDPAYNEYHALFMRTLSSFPALPQEGSGAVTPNLDGTACDGKDKAIADVVEESLGELERLMKRLTKGREELSGFFSAMQPFMKGQDDGDVEVLSLEVLGKKVSMLKRTLQRLGSDHPLLTRFSNTPPCWGDRRVRQTPTRHFVNTVDFARRIGGTMPAGQFVRPPAMEDSECGLFKEDLMMYGLSYSYSPPVDLPAGIGWIIKSADEWVAVLDMIHKPICKPSLVFKSRSDGFEYKAFIDKVAGKSGLLFAVKDRTHRFGCFVDGPLTPPQDPTKTSGIYRVPIFFFSLPTTGPPLSGAYKRTTKIELPSESQVVDVAGTSGVVKSKAGLPTANVRIGGGGAGGVLWLGFAHTSGPAADLSSCQQWIEKEHLPARYRGSGTLAQSLNFTCSELEVWHVETGSRGCRSNAAAAHPALGGRPRKRWSFMSCLPLRGGR</sequence>
<dbReference type="InParanoid" id="A0A0G4EJ38"/>
<dbReference type="Pfam" id="PF07534">
    <property type="entry name" value="TLD"/>
    <property type="match status" value="1"/>
</dbReference>